<dbReference type="Pfam" id="PF13376">
    <property type="entry name" value="OmdA"/>
    <property type="match status" value="1"/>
</dbReference>
<reference evidence="1 2" key="1">
    <citation type="submission" date="2023-01" db="EMBL/GenBank/DDBJ databases">
        <title>Psychrosphaera sp. nov., isolated from marine algae.</title>
        <authorList>
            <person name="Bayburt H."/>
            <person name="Choi B.J."/>
            <person name="Kim J.M."/>
            <person name="Choi D.G."/>
            <person name="Jeon C.O."/>
        </authorList>
    </citation>
    <scope>NUCLEOTIDE SEQUENCE [LARGE SCALE GENOMIC DNA]</scope>
    <source>
        <strain evidence="1 2">G1-22</strain>
    </source>
</reference>
<sequence length="192" mass="22184">MPIVNLDNVKTFQTPELFATWLEQNHDTKTELWLKIFKKSSKIPTITWGEAVIEGLCWGWIDGVKKSLDDDAYLQRFTPRRQGSNWSKRNTEHVEKLIRDGRMQESGLIHVRLAKANGRWQAAYAPQSEMVIPDDFLAALDGNSKAKQCFETLTRSQKFTISTGLQTAKKPETRLKRFNQFLLMLERNTKPS</sequence>
<dbReference type="RefSeq" id="WP_272182418.1">
    <property type="nucleotide sequence ID" value="NZ_JAQOMS010000002.1"/>
</dbReference>
<gene>
    <name evidence="1" type="ORF">PN838_25310</name>
</gene>
<evidence type="ECO:0000313" key="1">
    <source>
        <dbReference type="EMBL" id="MDC2891440.1"/>
    </source>
</evidence>
<dbReference type="Proteomes" id="UP001528411">
    <property type="component" value="Unassembled WGS sequence"/>
</dbReference>
<name>A0ABT5FJQ7_9GAMM</name>
<protein>
    <submittedName>
        <fullName evidence="1">YdeI/OmpD-associated family protein</fullName>
    </submittedName>
</protein>
<comment type="caution">
    <text evidence="1">The sequence shown here is derived from an EMBL/GenBank/DDBJ whole genome shotgun (WGS) entry which is preliminary data.</text>
</comment>
<keyword evidence="2" id="KW-1185">Reference proteome</keyword>
<evidence type="ECO:0000313" key="2">
    <source>
        <dbReference type="Proteomes" id="UP001528411"/>
    </source>
</evidence>
<dbReference type="EMBL" id="JAQOMS010000002">
    <property type="protein sequence ID" value="MDC2891440.1"/>
    <property type="molecule type" value="Genomic_DNA"/>
</dbReference>
<organism evidence="1 2">
    <name type="scientific">Psychrosphaera algicola</name>
    <dbReference type="NCBI Taxonomy" id="3023714"/>
    <lineage>
        <taxon>Bacteria</taxon>
        <taxon>Pseudomonadati</taxon>
        <taxon>Pseudomonadota</taxon>
        <taxon>Gammaproteobacteria</taxon>
        <taxon>Alteromonadales</taxon>
        <taxon>Pseudoalteromonadaceae</taxon>
        <taxon>Psychrosphaera</taxon>
    </lineage>
</organism>
<accession>A0ABT5FJQ7</accession>
<proteinExistence type="predicted"/>